<evidence type="ECO:0000313" key="2">
    <source>
        <dbReference type="EMBL" id="ADD95705.1"/>
    </source>
</evidence>
<dbReference type="EMBL" id="GU943085">
    <property type="protein sequence ID" value="ADD95705.1"/>
    <property type="molecule type" value="Genomic_DNA"/>
</dbReference>
<protein>
    <submittedName>
        <fullName evidence="2">Uncharacterized protein</fullName>
    </submittedName>
</protein>
<feature type="transmembrane region" description="Helical" evidence="1">
    <location>
        <begin position="12"/>
        <end position="34"/>
    </location>
</feature>
<sequence>MLKTYFKLKIALFFVIFVAVVVIFFAVGGASMLVSEARKNIPQQVKVAFGGYNTRFNMKYDSPAEE</sequence>
<evidence type="ECO:0000256" key="1">
    <source>
        <dbReference type="SAM" id="Phobius"/>
    </source>
</evidence>
<keyword evidence="1" id="KW-0812">Transmembrane</keyword>
<keyword evidence="1" id="KW-0472">Membrane</keyword>
<reference evidence="2" key="1">
    <citation type="journal article" date="2010" name="ISME J.">
        <title>Metagenome of the Mediterranean deep chlorophyll maximum studied by direct and fosmid library 454 pyrosequencing.</title>
        <authorList>
            <person name="Ghai R."/>
            <person name="Martin-Cuadrado A.B."/>
            <person name="Molto A.G."/>
            <person name="Heredia I.G."/>
            <person name="Cabrera R."/>
            <person name="Martin J."/>
            <person name="Verdu M."/>
            <person name="Deschamps P."/>
            <person name="Moreira D."/>
            <person name="Lopez-Garcia P."/>
            <person name="Mira A."/>
            <person name="Rodriguez-Valera F."/>
        </authorList>
    </citation>
    <scope>NUCLEOTIDE SEQUENCE</scope>
</reference>
<name>D6PJ04_9ZZZZ</name>
<organism evidence="2">
    <name type="scientific">uncultured organism MedDCM-OCT-S01-C7</name>
    <dbReference type="NCBI Taxonomy" id="743602"/>
    <lineage>
        <taxon>unclassified sequences</taxon>
        <taxon>environmental samples</taxon>
    </lineage>
</organism>
<keyword evidence="1" id="KW-1133">Transmembrane helix</keyword>
<dbReference type="AlphaFoldDB" id="D6PJ04"/>
<accession>D6PJ04</accession>
<proteinExistence type="predicted"/>